<evidence type="ECO:0000256" key="7">
    <source>
        <dbReference type="SAM" id="MobiDB-lite"/>
    </source>
</evidence>
<evidence type="ECO:0000256" key="6">
    <source>
        <dbReference type="ARBA" id="ARBA00023242"/>
    </source>
</evidence>
<dbReference type="InterPro" id="IPR017930">
    <property type="entry name" value="Myb_dom"/>
</dbReference>
<dbReference type="PANTHER" id="PTHR47994:SF5">
    <property type="entry name" value="F14D16.11-RELATED"/>
    <property type="match status" value="1"/>
</dbReference>
<evidence type="ECO:0000256" key="2">
    <source>
        <dbReference type="ARBA" id="ARBA00022737"/>
    </source>
</evidence>
<dbReference type="FunFam" id="1.10.10.60:FF:000394">
    <property type="entry name" value="MYB transcription factor"/>
    <property type="match status" value="1"/>
</dbReference>
<keyword evidence="3" id="KW-0805">Transcription regulation</keyword>
<dbReference type="EMBL" id="QPKB01000008">
    <property type="protein sequence ID" value="RWR89913.1"/>
    <property type="molecule type" value="Genomic_DNA"/>
</dbReference>
<sequence>MGRSPCCDENGLRKGPWTPEEDKKLVKYIQKHGHGSWITLPKLAGLNRCGKSCRLRWTNYLRPDIKRGKFSPEEEQIILNLHSIHGNKWSRIARHLPGRTDNEIKNFWNTQLKKKLIEMDIDPMTHCPRTDFLLTMAQLIPLANLKELMDREPWEKQAIRLQEVIQSAKFQYIQYLVQSAMAMAGNSNNIADIVAINLLSSMPSPRGTLLNPSQLENPTQGSLELLDAQPLNDQIPHYTPSPDLPYPWDFMPPMGNEINQDSNFTQLSHGDYTPKSPLPPSLPPTLGERSIINPADACSSSSCDGSTPPFWPDLFLDDPLFSQASSI</sequence>
<feature type="compositionally biased region" description="Polar residues" evidence="7">
    <location>
        <begin position="257"/>
        <end position="268"/>
    </location>
</feature>
<dbReference type="Gene3D" id="1.10.10.60">
    <property type="entry name" value="Homeodomain-like"/>
    <property type="match status" value="2"/>
</dbReference>
<dbReference type="InterPro" id="IPR015495">
    <property type="entry name" value="Myb_TF_plants"/>
</dbReference>
<evidence type="ECO:0000256" key="3">
    <source>
        <dbReference type="ARBA" id="ARBA00023015"/>
    </source>
</evidence>
<dbReference type="SMART" id="SM00717">
    <property type="entry name" value="SANT"/>
    <property type="match status" value="2"/>
</dbReference>
<dbReference type="CDD" id="cd00167">
    <property type="entry name" value="SANT"/>
    <property type="match status" value="2"/>
</dbReference>
<evidence type="ECO:0000256" key="4">
    <source>
        <dbReference type="ARBA" id="ARBA00023125"/>
    </source>
</evidence>
<proteinExistence type="predicted"/>
<dbReference type="PROSITE" id="PS51294">
    <property type="entry name" value="HTH_MYB"/>
    <property type="match status" value="2"/>
</dbReference>
<keyword evidence="4" id="KW-0238">DNA-binding</keyword>
<comment type="subcellular location">
    <subcellularLocation>
        <location evidence="1">Nucleus</location>
    </subcellularLocation>
</comment>
<dbReference type="InterPro" id="IPR001005">
    <property type="entry name" value="SANT/Myb"/>
</dbReference>
<evidence type="ECO:0000313" key="11">
    <source>
        <dbReference type="Proteomes" id="UP000283530"/>
    </source>
</evidence>
<dbReference type="GO" id="GO:0005634">
    <property type="term" value="C:nucleus"/>
    <property type="evidence" value="ECO:0007669"/>
    <property type="project" value="UniProtKB-SubCell"/>
</dbReference>
<dbReference type="FunFam" id="1.10.10.60:FF:000001">
    <property type="entry name" value="MYB-related transcription factor"/>
    <property type="match status" value="1"/>
</dbReference>
<dbReference type="GO" id="GO:0080090">
    <property type="term" value="P:regulation of primary metabolic process"/>
    <property type="evidence" value="ECO:0007669"/>
    <property type="project" value="UniProtKB-ARBA"/>
</dbReference>
<feature type="compositionally biased region" description="Low complexity" evidence="7">
    <location>
        <begin position="295"/>
        <end position="304"/>
    </location>
</feature>
<dbReference type="GO" id="GO:0000976">
    <property type="term" value="F:transcription cis-regulatory region binding"/>
    <property type="evidence" value="ECO:0007669"/>
    <property type="project" value="UniProtKB-ARBA"/>
</dbReference>
<feature type="domain" description="HTH myb-type" evidence="9">
    <location>
        <begin position="62"/>
        <end position="116"/>
    </location>
</feature>
<name>A0A3S3MUB6_9MAGN</name>
<evidence type="ECO:0000256" key="5">
    <source>
        <dbReference type="ARBA" id="ARBA00023163"/>
    </source>
</evidence>
<gene>
    <name evidence="10" type="ORF">CKAN_01898500</name>
</gene>
<reference evidence="10 11" key="1">
    <citation type="journal article" date="2019" name="Nat. Plants">
        <title>Stout camphor tree genome fills gaps in understanding of flowering plant genome evolution.</title>
        <authorList>
            <person name="Chaw S.M."/>
            <person name="Liu Y.C."/>
            <person name="Wu Y.W."/>
            <person name="Wang H.Y."/>
            <person name="Lin C.I."/>
            <person name="Wu C.S."/>
            <person name="Ke H.M."/>
            <person name="Chang L.Y."/>
            <person name="Hsu C.Y."/>
            <person name="Yang H.T."/>
            <person name="Sudianto E."/>
            <person name="Hsu M.H."/>
            <person name="Wu K.P."/>
            <person name="Wang L.N."/>
            <person name="Leebens-Mack J.H."/>
            <person name="Tsai I.J."/>
        </authorList>
    </citation>
    <scope>NUCLEOTIDE SEQUENCE [LARGE SCALE GENOMIC DNA]</scope>
    <source>
        <strain evidence="11">cv. Chaw 1501</strain>
        <tissue evidence="10">Young leaves</tissue>
    </source>
</reference>
<feature type="region of interest" description="Disordered" evidence="7">
    <location>
        <begin position="257"/>
        <end position="305"/>
    </location>
</feature>
<feature type="domain" description="Myb-like" evidence="8">
    <location>
        <begin position="9"/>
        <end position="61"/>
    </location>
</feature>
<feature type="domain" description="Myb-like" evidence="8">
    <location>
        <begin position="62"/>
        <end position="112"/>
    </location>
</feature>
<keyword evidence="5" id="KW-0804">Transcription</keyword>
<dbReference type="InterPro" id="IPR009057">
    <property type="entry name" value="Homeodomain-like_sf"/>
</dbReference>
<organism evidence="10 11">
    <name type="scientific">Cinnamomum micranthum f. kanehirae</name>
    <dbReference type="NCBI Taxonomy" id="337451"/>
    <lineage>
        <taxon>Eukaryota</taxon>
        <taxon>Viridiplantae</taxon>
        <taxon>Streptophyta</taxon>
        <taxon>Embryophyta</taxon>
        <taxon>Tracheophyta</taxon>
        <taxon>Spermatophyta</taxon>
        <taxon>Magnoliopsida</taxon>
        <taxon>Magnoliidae</taxon>
        <taxon>Laurales</taxon>
        <taxon>Lauraceae</taxon>
        <taxon>Cinnamomum</taxon>
    </lineage>
</organism>
<dbReference type="PANTHER" id="PTHR47994">
    <property type="entry name" value="F14D16.11-RELATED"/>
    <property type="match status" value="1"/>
</dbReference>
<dbReference type="Pfam" id="PF00249">
    <property type="entry name" value="Myb_DNA-binding"/>
    <property type="match status" value="2"/>
</dbReference>
<keyword evidence="2" id="KW-0677">Repeat</keyword>
<protein>
    <submittedName>
        <fullName evidence="10">Transcription factor MYB39-like protein</fullName>
    </submittedName>
</protein>
<accession>A0A3S3MUB6</accession>
<evidence type="ECO:0000259" key="9">
    <source>
        <dbReference type="PROSITE" id="PS51294"/>
    </source>
</evidence>
<dbReference type="PROSITE" id="PS50090">
    <property type="entry name" value="MYB_LIKE"/>
    <property type="match status" value="2"/>
</dbReference>
<keyword evidence="11" id="KW-1185">Reference proteome</keyword>
<evidence type="ECO:0000256" key="1">
    <source>
        <dbReference type="ARBA" id="ARBA00004123"/>
    </source>
</evidence>
<dbReference type="OrthoDB" id="2143914at2759"/>
<dbReference type="GO" id="GO:0051707">
    <property type="term" value="P:response to other organism"/>
    <property type="evidence" value="ECO:0007669"/>
    <property type="project" value="UniProtKB-ARBA"/>
</dbReference>
<keyword evidence="6" id="KW-0539">Nucleus</keyword>
<feature type="domain" description="HTH myb-type" evidence="9">
    <location>
        <begin position="9"/>
        <end position="61"/>
    </location>
</feature>
<dbReference type="AlphaFoldDB" id="A0A3S3MUB6"/>
<evidence type="ECO:0000259" key="8">
    <source>
        <dbReference type="PROSITE" id="PS50090"/>
    </source>
</evidence>
<dbReference type="SUPFAM" id="SSF46689">
    <property type="entry name" value="Homeodomain-like"/>
    <property type="match status" value="1"/>
</dbReference>
<evidence type="ECO:0000313" key="10">
    <source>
        <dbReference type="EMBL" id="RWR89913.1"/>
    </source>
</evidence>
<dbReference type="Proteomes" id="UP000283530">
    <property type="component" value="Unassembled WGS sequence"/>
</dbReference>
<comment type="caution">
    <text evidence="10">The sequence shown here is derived from an EMBL/GenBank/DDBJ whole genome shotgun (WGS) entry which is preliminary data.</text>
</comment>